<gene>
    <name evidence="2" type="ORF">TIFTF001_004920</name>
</gene>
<feature type="compositionally biased region" description="Basic and acidic residues" evidence="1">
    <location>
        <begin position="47"/>
        <end position="87"/>
    </location>
</feature>
<proteinExistence type="predicted"/>
<comment type="caution">
    <text evidence="2">The sequence shown here is derived from an EMBL/GenBank/DDBJ whole genome shotgun (WGS) entry which is preliminary data.</text>
</comment>
<dbReference type="AlphaFoldDB" id="A0AA88CTX0"/>
<evidence type="ECO:0000313" key="3">
    <source>
        <dbReference type="Proteomes" id="UP001187192"/>
    </source>
</evidence>
<keyword evidence="3" id="KW-1185">Reference proteome</keyword>
<dbReference type="Proteomes" id="UP001187192">
    <property type="component" value="Unassembled WGS sequence"/>
</dbReference>
<name>A0AA88CTX0_FICCA</name>
<reference evidence="2" key="1">
    <citation type="submission" date="2023-07" db="EMBL/GenBank/DDBJ databases">
        <title>draft genome sequence of fig (Ficus carica).</title>
        <authorList>
            <person name="Takahashi T."/>
            <person name="Nishimura K."/>
        </authorList>
    </citation>
    <scope>NUCLEOTIDE SEQUENCE</scope>
</reference>
<feature type="region of interest" description="Disordered" evidence="1">
    <location>
        <begin position="47"/>
        <end position="94"/>
    </location>
</feature>
<evidence type="ECO:0000313" key="2">
    <source>
        <dbReference type="EMBL" id="GMN34808.1"/>
    </source>
</evidence>
<accession>A0AA88CTX0</accession>
<dbReference type="Gramene" id="FCD_00004108-RA">
    <property type="protein sequence ID" value="FCD_00004108-RA:cds"/>
    <property type="gene ID" value="FCD_00004108"/>
</dbReference>
<sequence length="94" mass="10255">MSSFLENVVGFLLSFDVVLRRGKGLSLEYIKEGEGIDIINTHEGREIGSEKMDSCEGGRERETERKGVKTEDVSGSRGEGTPRDVDKLALAGPL</sequence>
<protein>
    <submittedName>
        <fullName evidence="2">Uncharacterized protein</fullName>
    </submittedName>
</protein>
<dbReference type="EMBL" id="BTGU01000005">
    <property type="protein sequence ID" value="GMN34808.1"/>
    <property type="molecule type" value="Genomic_DNA"/>
</dbReference>
<evidence type="ECO:0000256" key="1">
    <source>
        <dbReference type="SAM" id="MobiDB-lite"/>
    </source>
</evidence>
<organism evidence="2 3">
    <name type="scientific">Ficus carica</name>
    <name type="common">Common fig</name>
    <dbReference type="NCBI Taxonomy" id="3494"/>
    <lineage>
        <taxon>Eukaryota</taxon>
        <taxon>Viridiplantae</taxon>
        <taxon>Streptophyta</taxon>
        <taxon>Embryophyta</taxon>
        <taxon>Tracheophyta</taxon>
        <taxon>Spermatophyta</taxon>
        <taxon>Magnoliopsida</taxon>
        <taxon>eudicotyledons</taxon>
        <taxon>Gunneridae</taxon>
        <taxon>Pentapetalae</taxon>
        <taxon>rosids</taxon>
        <taxon>fabids</taxon>
        <taxon>Rosales</taxon>
        <taxon>Moraceae</taxon>
        <taxon>Ficeae</taxon>
        <taxon>Ficus</taxon>
    </lineage>
</organism>